<gene>
    <name evidence="2" type="ORF">LVIROSA_LOCUS21190</name>
    <name evidence="1" type="ORF">LVIROSA_LOCUS6102</name>
</gene>
<evidence type="ECO:0000313" key="1">
    <source>
        <dbReference type="EMBL" id="CAH1418513.1"/>
    </source>
</evidence>
<sequence>MEVLSLISAPKYLEKQVIVVDFGYLLKSSLIKKVEDTEVDTTELSAIKTFRPLFVFMVDFWAWFLNRKGFECYCIRTGSVQLDNKR</sequence>
<evidence type="ECO:0000313" key="2">
    <source>
        <dbReference type="EMBL" id="CAH1434692.1"/>
    </source>
</evidence>
<reference evidence="1 3" key="1">
    <citation type="submission" date="2022-01" db="EMBL/GenBank/DDBJ databases">
        <authorList>
            <person name="Xiong W."/>
            <person name="Schranz E."/>
        </authorList>
    </citation>
    <scope>NUCLEOTIDE SEQUENCE [LARGE SCALE GENOMIC DNA]</scope>
</reference>
<protein>
    <submittedName>
        <fullName evidence="1">Uncharacterized protein</fullName>
    </submittedName>
</protein>
<dbReference type="AlphaFoldDB" id="A0AAU9MCF5"/>
<dbReference type="Proteomes" id="UP001157418">
    <property type="component" value="Unassembled WGS sequence"/>
</dbReference>
<comment type="caution">
    <text evidence="1">The sequence shown here is derived from an EMBL/GenBank/DDBJ whole genome shotgun (WGS) entry which is preliminary data.</text>
</comment>
<name>A0AAU9MCF5_9ASTR</name>
<keyword evidence="3" id="KW-1185">Reference proteome</keyword>
<proteinExistence type="predicted"/>
<dbReference type="EMBL" id="CAKMRJ010003819">
    <property type="protein sequence ID" value="CAH1434692.1"/>
    <property type="molecule type" value="Genomic_DNA"/>
</dbReference>
<accession>A0AAU9MCF5</accession>
<evidence type="ECO:0000313" key="3">
    <source>
        <dbReference type="Proteomes" id="UP001157418"/>
    </source>
</evidence>
<dbReference type="EMBL" id="CAKMRJ010000113">
    <property type="protein sequence ID" value="CAH1418513.1"/>
    <property type="molecule type" value="Genomic_DNA"/>
</dbReference>
<organism evidence="1 3">
    <name type="scientific">Lactuca virosa</name>
    <dbReference type="NCBI Taxonomy" id="75947"/>
    <lineage>
        <taxon>Eukaryota</taxon>
        <taxon>Viridiplantae</taxon>
        <taxon>Streptophyta</taxon>
        <taxon>Embryophyta</taxon>
        <taxon>Tracheophyta</taxon>
        <taxon>Spermatophyta</taxon>
        <taxon>Magnoliopsida</taxon>
        <taxon>eudicotyledons</taxon>
        <taxon>Gunneridae</taxon>
        <taxon>Pentapetalae</taxon>
        <taxon>asterids</taxon>
        <taxon>campanulids</taxon>
        <taxon>Asterales</taxon>
        <taxon>Asteraceae</taxon>
        <taxon>Cichorioideae</taxon>
        <taxon>Cichorieae</taxon>
        <taxon>Lactucinae</taxon>
        <taxon>Lactuca</taxon>
    </lineage>
</organism>